<dbReference type="RefSeq" id="WP_011937316.1">
    <property type="nucleotide sequence ID" value="NC_009483.1"/>
</dbReference>
<dbReference type="FunFam" id="3.40.1440.60:FF:000001">
    <property type="entry name" value="Primosomal protein N"/>
    <property type="match status" value="1"/>
</dbReference>
<reference evidence="14 15" key="1">
    <citation type="submission" date="2007-05" db="EMBL/GenBank/DDBJ databases">
        <title>Complete sequence of Geobacter uraniireducens Rf4.</title>
        <authorList>
            <consortium name="US DOE Joint Genome Institute"/>
            <person name="Copeland A."/>
            <person name="Lucas S."/>
            <person name="Lapidus A."/>
            <person name="Barry K."/>
            <person name="Detter J.C."/>
            <person name="Glavina del Rio T."/>
            <person name="Hammon N."/>
            <person name="Israni S."/>
            <person name="Dalin E."/>
            <person name="Tice H."/>
            <person name="Pitluck S."/>
            <person name="Chertkov O."/>
            <person name="Brettin T."/>
            <person name="Bruce D."/>
            <person name="Han C."/>
            <person name="Schmutz J."/>
            <person name="Larimer F."/>
            <person name="Land M."/>
            <person name="Hauser L."/>
            <person name="Kyrpides N."/>
            <person name="Mikhailova N."/>
            <person name="Shelobolina E."/>
            <person name="Aklujkar M."/>
            <person name="Lovley D."/>
            <person name="Richardson P."/>
        </authorList>
    </citation>
    <scope>NUCLEOTIDE SEQUENCE [LARGE SCALE GENOMIC DNA]</scope>
    <source>
        <strain evidence="14 15">Rf4</strain>
    </source>
</reference>
<dbReference type="SUPFAM" id="SSF52540">
    <property type="entry name" value="P-loop containing nucleoside triphosphate hydrolases"/>
    <property type="match status" value="1"/>
</dbReference>
<dbReference type="CDD" id="cd18804">
    <property type="entry name" value="SF2_C_priA"/>
    <property type="match status" value="1"/>
</dbReference>
<comment type="subunit">
    <text evidence="12">Component of the replication restart primosome.</text>
</comment>
<keyword evidence="6 12" id="KW-0347">Helicase</keyword>
<evidence type="ECO:0000256" key="7">
    <source>
        <dbReference type="ARBA" id="ARBA00022833"/>
    </source>
</evidence>
<dbReference type="FunFam" id="3.40.50.300:FF:000489">
    <property type="entry name" value="Primosome assembly protein PriA"/>
    <property type="match status" value="1"/>
</dbReference>
<evidence type="ECO:0000256" key="3">
    <source>
        <dbReference type="ARBA" id="ARBA00022723"/>
    </source>
</evidence>
<dbReference type="InterPro" id="IPR005259">
    <property type="entry name" value="PriA"/>
</dbReference>
<keyword evidence="9 12" id="KW-0238">DNA-binding</keyword>
<dbReference type="GO" id="GO:0005524">
    <property type="term" value="F:ATP binding"/>
    <property type="evidence" value="ECO:0007669"/>
    <property type="project" value="UniProtKB-UniRule"/>
</dbReference>
<name>A5GCV8_GEOUR</name>
<dbReference type="Pfam" id="PF18074">
    <property type="entry name" value="PriA_C"/>
    <property type="match status" value="1"/>
</dbReference>
<dbReference type="HAMAP" id="MF_00983">
    <property type="entry name" value="PriA"/>
    <property type="match status" value="1"/>
</dbReference>
<feature type="binding site" evidence="12">
    <location>
        <position position="502"/>
    </location>
    <ligand>
        <name>Zn(2+)</name>
        <dbReference type="ChEBI" id="CHEBI:29105"/>
        <label>1</label>
    </ligand>
</feature>
<comment type="similarity">
    <text evidence="12">Belongs to the helicase family. PriA subfamily.</text>
</comment>
<dbReference type="GO" id="GO:0006310">
    <property type="term" value="P:DNA recombination"/>
    <property type="evidence" value="ECO:0007669"/>
    <property type="project" value="InterPro"/>
</dbReference>
<dbReference type="PANTHER" id="PTHR30580:SF0">
    <property type="entry name" value="PRIMOSOMAL PROTEIN N"/>
    <property type="match status" value="1"/>
</dbReference>
<proteinExistence type="inferred from homology"/>
<keyword evidence="7 12" id="KW-0862">Zinc</keyword>
<evidence type="ECO:0000256" key="6">
    <source>
        <dbReference type="ARBA" id="ARBA00022806"/>
    </source>
</evidence>
<feature type="binding site" evidence="12">
    <location>
        <position position="499"/>
    </location>
    <ligand>
        <name>Zn(2+)</name>
        <dbReference type="ChEBI" id="CHEBI:29105"/>
        <label>1</label>
    </ligand>
</feature>
<keyword evidence="5 12" id="KW-0378">Hydrolase</keyword>
<feature type="binding site" evidence="12">
    <location>
        <position position="468"/>
    </location>
    <ligand>
        <name>Zn(2+)</name>
        <dbReference type="ChEBI" id="CHEBI:29105"/>
        <label>2</label>
    </ligand>
</feature>
<sequence>MTESNSPLIIDVAVPLRLYTTFHYAVPPELAPLATTGVRVLVPFGRRKLTGYVIGIVAESEEELKPISAVLDPEPLFTSEELEFFRWSASYYLHPLGEVIKTALPAGINVESRKRQVCSADGMETEEEVLIGGKGVKRETFYRAVPSLELPANLRGKGLRIAEFLRTISEAAAGQLRREFGATPAHFRRLLELGLVEASEREVYRDPFREEVFAHDTPLVLNDSQSEALERIIAATDGRAFAPFLLHGVTGSGKTEVYLQSIAHVLDAGKTALVLVPEIALTPQLVKRFKSRFTCGIAVLHSGLSDGERYDEWRRIRRKEVSIVIGARSALFAPLSAIGIIVVDEEHEASYKQSEGFRYNARDLALVRGKMSKAVVILGSATPLLTTYHAAQEGKLGYLHLPHRVRNLPMPATELLDARGHKGDTFLPQLTSAIAKNLAAGGQTLLFLNRRGFATYLVCQDCGHVLRCPNCSVTLTYHRRRERHFCHYCDYSIPAPSVCPECDSQAIGLLGRGTERVEEEVRELFPLARVGRMDRDTTSGRGGHARVLKGLEDGTIDILIGTQMIAKGHDFPGVTLVGVVSADATLNIPDFRSSERTFQLISQVMGRAGRGDAPGKVLIQSLAPDHYAITHAVAHDFEGFYAEEISFRREVGYPPFTHLAALTLSGNSVAEVEKGAEAVAGVLHSTKRELKSRVEILGPVSAPLGKIRGRYRWQILLKSTGRAELHRLLARFKAGVKLPAVVRMAVDVDPVDML</sequence>
<keyword evidence="10 12" id="KW-0413">Isomerase</keyword>
<evidence type="ECO:0000256" key="10">
    <source>
        <dbReference type="ARBA" id="ARBA00023235"/>
    </source>
</evidence>
<dbReference type="InterPro" id="IPR042115">
    <property type="entry name" value="PriA_3primeBD_sf"/>
</dbReference>
<evidence type="ECO:0000313" key="15">
    <source>
        <dbReference type="Proteomes" id="UP000006695"/>
    </source>
</evidence>
<feature type="binding site" evidence="12">
    <location>
        <position position="471"/>
    </location>
    <ligand>
        <name>Zn(2+)</name>
        <dbReference type="ChEBI" id="CHEBI:29105"/>
        <label>2</label>
    </ligand>
</feature>
<dbReference type="InterPro" id="IPR040498">
    <property type="entry name" value="PriA_CRR"/>
</dbReference>
<dbReference type="PANTHER" id="PTHR30580">
    <property type="entry name" value="PRIMOSOMAL PROTEIN N"/>
    <property type="match status" value="1"/>
</dbReference>
<evidence type="ECO:0000256" key="5">
    <source>
        <dbReference type="ARBA" id="ARBA00022801"/>
    </source>
</evidence>
<dbReference type="GO" id="GO:0006302">
    <property type="term" value="P:double-strand break repair"/>
    <property type="evidence" value="ECO:0007669"/>
    <property type="project" value="InterPro"/>
</dbReference>
<dbReference type="InterPro" id="IPR014001">
    <property type="entry name" value="Helicase_ATP-bd"/>
</dbReference>
<dbReference type="AlphaFoldDB" id="A5GCV8"/>
<dbReference type="GO" id="GO:0003677">
    <property type="term" value="F:DNA binding"/>
    <property type="evidence" value="ECO:0007669"/>
    <property type="project" value="UniProtKB-UniRule"/>
</dbReference>
<keyword evidence="4 12" id="KW-0547">Nucleotide-binding</keyword>
<keyword evidence="1 12" id="KW-0639">Primosome</keyword>
<dbReference type="GO" id="GO:0006270">
    <property type="term" value="P:DNA replication initiation"/>
    <property type="evidence" value="ECO:0007669"/>
    <property type="project" value="TreeGrafter"/>
</dbReference>
<evidence type="ECO:0000256" key="9">
    <source>
        <dbReference type="ARBA" id="ARBA00023125"/>
    </source>
</evidence>
<dbReference type="GO" id="GO:0016887">
    <property type="term" value="F:ATP hydrolysis activity"/>
    <property type="evidence" value="ECO:0007669"/>
    <property type="project" value="RHEA"/>
</dbReference>
<evidence type="ECO:0000313" key="14">
    <source>
        <dbReference type="EMBL" id="ABQ24590.1"/>
    </source>
</evidence>
<dbReference type="InterPro" id="IPR027417">
    <property type="entry name" value="P-loop_NTPase"/>
</dbReference>
<evidence type="ECO:0000259" key="13">
    <source>
        <dbReference type="PROSITE" id="PS51192"/>
    </source>
</evidence>
<dbReference type="InterPro" id="IPR041222">
    <property type="entry name" value="PriA_3primeBD"/>
</dbReference>
<dbReference type="InterPro" id="IPR001650">
    <property type="entry name" value="Helicase_C-like"/>
</dbReference>
<organism evidence="14 15">
    <name type="scientific">Geotalea uraniireducens (strain Rf4)</name>
    <name type="common">Geobacter uraniireducens</name>
    <dbReference type="NCBI Taxonomy" id="351605"/>
    <lineage>
        <taxon>Bacteria</taxon>
        <taxon>Pseudomonadati</taxon>
        <taxon>Thermodesulfobacteriota</taxon>
        <taxon>Desulfuromonadia</taxon>
        <taxon>Geobacterales</taxon>
        <taxon>Geobacteraceae</taxon>
        <taxon>Geotalea</taxon>
    </lineage>
</organism>
<dbReference type="STRING" id="351605.Gura_0374"/>
<dbReference type="CDD" id="cd17929">
    <property type="entry name" value="DEXHc_priA"/>
    <property type="match status" value="1"/>
</dbReference>
<dbReference type="HOGENOM" id="CLU_013353_3_1_7"/>
<keyword evidence="15" id="KW-1185">Reference proteome</keyword>
<dbReference type="Proteomes" id="UP000006695">
    <property type="component" value="Chromosome"/>
</dbReference>
<feature type="binding site" evidence="12">
    <location>
        <position position="486"/>
    </location>
    <ligand>
        <name>Zn(2+)</name>
        <dbReference type="ChEBI" id="CHEBI:29105"/>
        <label>2</label>
    </ligand>
</feature>
<keyword evidence="2 12" id="KW-0235">DNA replication</keyword>
<dbReference type="OrthoDB" id="9759544at2"/>
<keyword evidence="8 12" id="KW-0067">ATP-binding</keyword>
<dbReference type="KEGG" id="gur:Gura_0374"/>
<comment type="function">
    <text evidence="12">Initiates the restart of stalled replication forks, which reloads the replicative helicase on sites other than the origin of replication. Recognizes and binds to abandoned replication forks and remodels them to uncover a helicase loading site. Promotes assembly of the primosome at these replication forks.</text>
</comment>
<evidence type="ECO:0000256" key="1">
    <source>
        <dbReference type="ARBA" id="ARBA00022515"/>
    </source>
</evidence>
<dbReference type="EMBL" id="CP000698">
    <property type="protein sequence ID" value="ABQ24590.1"/>
    <property type="molecule type" value="Genomic_DNA"/>
</dbReference>
<comment type="cofactor">
    <cofactor evidence="12">
        <name>Zn(2+)</name>
        <dbReference type="ChEBI" id="CHEBI:29105"/>
    </cofactor>
    <text evidence="12">Binds 2 zinc ions per subunit.</text>
</comment>
<evidence type="ECO:0000256" key="11">
    <source>
        <dbReference type="ARBA" id="ARBA00048988"/>
    </source>
</evidence>
<dbReference type="EC" id="5.6.2.4" evidence="12"/>
<dbReference type="GO" id="GO:1990077">
    <property type="term" value="C:primosome complex"/>
    <property type="evidence" value="ECO:0007669"/>
    <property type="project" value="UniProtKB-UniRule"/>
</dbReference>
<accession>A5GCV8</accession>
<dbReference type="SMART" id="SM00490">
    <property type="entry name" value="HELICc"/>
    <property type="match status" value="1"/>
</dbReference>
<dbReference type="Pfam" id="PF18319">
    <property type="entry name" value="Zn_ribbon_PriA"/>
    <property type="match status" value="1"/>
</dbReference>
<dbReference type="InterPro" id="IPR041236">
    <property type="entry name" value="PriA_C"/>
</dbReference>
<dbReference type="Gene3D" id="3.40.50.300">
    <property type="entry name" value="P-loop containing nucleotide triphosphate hydrolases"/>
    <property type="match status" value="2"/>
</dbReference>
<dbReference type="InterPro" id="IPR011545">
    <property type="entry name" value="DEAD/DEAH_box_helicase_dom"/>
</dbReference>
<dbReference type="GO" id="GO:0008270">
    <property type="term" value="F:zinc ion binding"/>
    <property type="evidence" value="ECO:0007669"/>
    <property type="project" value="UniProtKB-UniRule"/>
</dbReference>
<gene>
    <name evidence="12" type="primary">priA</name>
    <name evidence="14" type="ordered locus">Gura_0374</name>
</gene>
<feature type="domain" description="Helicase ATP-binding" evidence="13">
    <location>
        <begin position="235"/>
        <end position="401"/>
    </location>
</feature>
<dbReference type="GO" id="GO:0043138">
    <property type="term" value="F:3'-5' DNA helicase activity"/>
    <property type="evidence" value="ECO:0007669"/>
    <property type="project" value="UniProtKB-EC"/>
</dbReference>
<dbReference type="Pfam" id="PF00270">
    <property type="entry name" value="DEAD"/>
    <property type="match status" value="1"/>
</dbReference>
<feature type="binding site" evidence="12">
    <location>
        <position position="462"/>
    </location>
    <ligand>
        <name>Zn(2+)</name>
        <dbReference type="ChEBI" id="CHEBI:29105"/>
        <label>1</label>
    </ligand>
</feature>
<feature type="binding site" evidence="12">
    <location>
        <position position="459"/>
    </location>
    <ligand>
        <name>Zn(2+)</name>
        <dbReference type="ChEBI" id="CHEBI:29105"/>
        <label>1</label>
    </ligand>
</feature>
<dbReference type="SMART" id="SM00487">
    <property type="entry name" value="DEXDc"/>
    <property type="match status" value="1"/>
</dbReference>
<dbReference type="Pfam" id="PF00271">
    <property type="entry name" value="Helicase_C"/>
    <property type="match status" value="1"/>
</dbReference>
<comment type="catalytic activity">
    <reaction evidence="11 12">
        <text>ATP + H2O = ADP + phosphate + H(+)</text>
        <dbReference type="Rhea" id="RHEA:13065"/>
        <dbReference type="ChEBI" id="CHEBI:15377"/>
        <dbReference type="ChEBI" id="CHEBI:15378"/>
        <dbReference type="ChEBI" id="CHEBI:30616"/>
        <dbReference type="ChEBI" id="CHEBI:43474"/>
        <dbReference type="ChEBI" id="CHEBI:456216"/>
        <dbReference type="EC" id="5.6.2.4"/>
    </reaction>
</comment>
<feature type="binding site" evidence="12">
    <location>
        <position position="489"/>
    </location>
    <ligand>
        <name>Zn(2+)</name>
        <dbReference type="ChEBI" id="CHEBI:29105"/>
        <label>2</label>
    </ligand>
</feature>
<dbReference type="Pfam" id="PF17764">
    <property type="entry name" value="PriA_3primeBD"/>
    <property type="match status" value="1"/>
</dbReference>
<evidence type="ECO:0000256" key="4">
    <source>
        <dbReference type="ARBA" id="ARBA00022741"/>
    </source>
</evidence>
<evidence type="ECO:0000256" key="2">
    <source>
        <dbReference type="ARBA" id="ARBA00022705"/>
    </source>
</evidence>
<evidence type="ECO:0000256" key="12">
    <source>
        <dbReference type="HAMAP-Rule" id="MF_00983"/>
    </source>
</evidence>
<protein>
    <recommendedName>
        <fullName evidence="12">Replication restart protein PriA</fullName>
    </recommendedName>
    <alternativeName>
        <fullName evidence="12">ATP-dependent DNA helicase PriA</fullName>
        <ecNumber evidence="12">5.6.2.4</ecNumber>
    </alternativeName>
    <alternativeName>
        <fullName evidence="12">DNA 3'-5' helicase PriA</fullName>
    </alternativeName>
</protein>
<dbReference type="Gene3D" id="3.40.1440.60">
    <property type="entry name" value="PriA, 3(prime) DNA-binding domain"/>
    <property type="match status" value="1"/>
</dbReference>
<dbReference type="PROSITE" id="PS51192">
    <property type="entry name" value="HELICASE_ATP_BIND_1"/>
    <property type="match status" value="1"/>
</dbReference>
<comment type="catalytic activity">
    <reaction evidence="12">
        <text>Couples ATP hydrolysis with the unwinding of duplex DNA by translocating in the 3'-5' direction.</text>
        <dbReference type="EC" id="5.6.2.4"/>
    </reaction>
</comment>
<dbReference type="NCBIfam" id="TIGR00595">
    <property type="entry name" value="priA"/>
    <property type="match status" value="1"/>
</dbReference>
<dbReference type="GO" id="GO:0006269">
    <property type="term" value="P:DNA replication, synthesis of primer"/>
    <property type="evidence" value="ECO:0007669"/>
    <property type="project" value="UniProtKB-KW"/>
</dbReference>
<evidence type="ECO:0000256" key="8">
    <source>
        <dbReference type="ARBA" id="ARBA00022840"/>
    </source>
</evidence>
<keyword evidence="3 12" id="KW-0479">Metal-binding</keyword>